<keyword evidence="3" id="KW-0460">Magnesium</keyword>
<dbReference type="InterPro" id="IPR036412">
    <property type="entry name" value="HAD-like_sf"/>
</dbReference>
<dbReference type="EMBL" id="JADHSG010000006">
    <property type="protein sequence ID" value="MBL6903452.1"/>
    <property type="molecule type" value="Genomic_DNA"/>
</dbReference>
<comment type="cofactor">
    <cofactor evidence="1">
        <name>Mg(2+)</name>
        <dbReference type="ChEBI" id="CHEBI:18420"/>
    </cofactor>
</comment>
<evidence type="ECO:0000313" key="4">
    <source>
        <dbReference type="EMBL" id="MBL6903452.1"/>
    </source>
</evidence>
<dbReference type="GO" id="GO:0016787">
    <property type="term" value="F:hydrolase activity"/>
    <property type="evidence" value="ECO:0007669"/>
    <property type="project" value="UniProtKB-KW"/>
</dbReference>
<dbReference type="SFLD" id="SFLDS00003">
    <property type="entry name" value="Haloacid_Dehalogenase"/>
    <property type="match status" value="1"/>
</dbReference>
<sequence>MQKIKLITFDLDDTFWDIGPVIINAELSTRKWLEEKVGEVDWGNMESFLALRKELAEKDPSLYWDLGKLRREIFRVKLAPVASGENELKELVEESFNYFLDKRHEIIFYDGVIEALEDLATRYDLGVLTNGNADINKLNIGEYFKFSVSSVDVKSNKPDKGHFQKALDLSGCDANEVLHIGDHQINDVVGALDSGMKAIWFNKDKVDWEQMLSKPAEISNWYNYKIIDEMA</sequence>
<dbReference type="PANTHER" id="PTHR46470">
    <property type="entry name" value="N-ACYLNEURAMINATE-9-PHOSPHATASE"/>
    <property type="match status" value="1"/>
</dbReference>
<dbReference type="AlphaFoldDB" id="A0A937M2I3"/>
<dbReference type="GO" id="GO:0009231">
    <property type="term" value="P:riboflavin biosynthetic process"/>
    <property type="evidence" value="ECO:0007669"/>
    <property type="project" value="TreeGrafter"/>
</dbReference>
<dbReference type="Gene3D" id="3.40.50.1000">
    <property type="entry name" value="HAD superfamily/HAD-like"/>
    <property type="match status" value="1"/>
</dbReference>
<dbReference type="SFLD" id="SFLDG01129">
    <property type="entry name" value="C1.5:_HAD__Beta-PGM__Phosphata"/>
    <property type="match status" value="1"/>
</dbReference>
<dbReference type="SUPFAM" id="SSF56784">
    <property type="entry name" value="HAD-like"/>
    <property type="match status" value="1"/>
</dbReference>
<dbReference type="Gene3D" id="1.20.120.1600">
    <property type="match status" value="1"/>
</dbReference>
<keyword evidence="2 4" id="KW-0378">Hydrolase</keyword>
<organism evidence="4 5">
    <name type="scientific">SAR86 cluster bacterium</name>
    <dbReference type="NCBI Taxonomy" id="2030880"/>
    <lineage>
        <taxon>Bacteria</taxon>
        <taxon>Pseudomonadati</taxon>
        <taxon>Pseudomonadota</taxon>
        <taxon>Gammaproteobacteria</taxon>
        <taxon>SAR86 cluster</taxon>
    </lineage>
</organism>
<accession>A0A937M2I3</accession>
<dbReference type="InterPro" id="IPR041492">
    <property type="entry name" value="HAD_2"/>
</dbReference>
<comment type="caution">
    <text evidence="4">The sequence shown here is derived from an EMBL/GenBank/DDBJ whole genome shotgun (WGS) entry which is preliminary data.</text>
</comment>
<dbReference type="Pfam" id="PF13419">
    <property type="entry name" value="HAD_2"/>
    <property type="match status" value="1"/>
</dbReference>
<name>A0A937M2I3_9GAMM</name>
<evidence type="ECO:0000256" key="2">
    <source>
        <dbReference type="ARBA" id="ARBA00022801"/>
    </source>
</evidence>
<gene>
    <name evidence="4" type="ORF">ISR29_04545</name>
</gene>
<evidence type="ECO:0000256" key="1">
    <source>
        <dbReference type="ARBA" id="ARBA00001946"/>
    </source>
</evidence>
<dbReference type="InterPro" id="IPR051400">
    <property type="entry name" value="HAD-like_hydrolase"/>
</dbReference>
<evidence type="ECO:0000256" key="3">
    <source>
        <dbReference type="ARBA" id="ARBA00022842"/>
    </source>
</evidence>
<reference evidence="4" key="1">
    <citation type="submission" date="2020-10" db="EMBL/GenBank/DDBJ databases">
        <title>Microbiome of the Black Sea water column analyzed by genome centric metagenomics.</title>
        <authorList>
            <person name="Cabello-Yeves P.J."/>
            <person name="Callieri C."/>
            <person name="Picazo A."/>
            <person name="Mehrshad M."/>
            <person name="Haro-Moreno J.M."/>
            <person name="Roda-Garcia J."/>
            <person name="Dzembekova N."/>
            <person name="Slabakova V."/>
            <person name="Slabakova N."/>
            <person name="Moncheva S."/>
            <person name="Rodriguez-Valera F."/>
        </authorList>
    </citation>
    <scope>NUCLEOTIDE SEQUENCE</scope>
    <source>
        <strain evidence="4">BS30m-G43</strain>
    </source>
</reference>
<evidence type="ECO:0000313" key="5">
    <source>
        <dbReference type="Proteomes" id="UP000705230"/>
    </source>
</evidence>
<dbReference type="Proteomes" id="UP000705230">
    <property type="component" value="Unassembled WGS sequence"/>
</dbReference>
<protein>
    <submittedName>
        <fullName evidence="4">HAD family hydrolase</fullName>
    </submittedName>
</protein>
<dbReference type="InterPro" id="IPR006439">
    <property type="entry name" value="HAD-SF_hydro_IA"/>
</dbReference>
<dbReference type="NCBIfam" id="TIGR01549">
    <property type="entry name" value="HAD-SF-IA-v1"/>
    <property type="match status" value="1"/>
</dbReference>
<proteinExistence type="predicted"/>
<dbReference type="InterPro" id="IPR023214">
    <property type="entry name" value="HAD_sf"/>
</dbReference>
<dbReference type="PANTHER" id="PTHR46470:SF4">
    <property type="entry name" value="5-AMINO-6-(5-PHOSPHO-D-RIBITYLAMINO)URACIL PHOSPHATASE YIGB"/>
    <property type="match status" value="1"/>
</dbReference>